<name>A0ABT8N3I5_9BACL</name>
<accession>A0ABT8N3I5</accession>
<evidence type="ECO:0000313" key="2">
    <source>
        <dbReference type="EMBL" id="MDN7242441.1"/>
    </source>
</evidence>
<feature type="domain" description="Bacterial bifunctional deaminase-reductase C-terminal" evidence="1">
    <location>
        <begin position="3"/>
        <end position="170"/>
    </location>
</feature>
<dbReference type="InterPro" id="IPR024072">
    <property type="entry name" value="DHFR-like_dom_sf"/>
</dbReference>
<gene>
    <name evidence="2" type="ORF">QWY14_11565</name>
</gene>
<dbReference type="EMBL" id="JAUJWV010000001">
    <property type="protein sequence ID" value="MDN7242441.1"/>
    <property type="molecule type" value="Genomic_DNA"/>
</dbReference>
<dbReference type="PANTHER" id="PTHR38011:SF11">
    <property type="entry name" value="2,5-DIAMINO-6-RIBOSYLAMINO-4(3H)-PYRIMIDINONE 5'-PHOSPHATE REDUCTASE"/>
    <property type="match status" value="1"/>
</dbReference>
<protein>
    <submittedName>
        <fullName evidence="2">Dihydrofolate reductase family protein</fullName>
    </submittedName>
</protein>
<organism evidence="2 3">
    <name type="scientific">Planococcus shixiaomingii</name>
    <dbReference type="NCBI Taxonomy" id="3058393"/>
    <lineage>
        <taxon>Bacteria</taxon>
        <taxon>Bacillati</taxon>
        <taxon>Bacillota</taxon>
        <taxon>Bacilli</taxon>
        <taxon>Bacillales</taxon>
        <taxon>Caryophanaceae</taxon>
        <taxon>Planococcus</taxon>
    </lineage>
</organism>
<dbReference type="InterPro" id="IPR002734">
    <property type="entry name" value="RibDG_C"/>
</dbReference>
<sequence length="179" mass="20176">MGKIVVPMYITLDGVMEKPAWSAPYWNEEVENFQNTLLHACDSLLLGRVTYEEFAEYWPTAKDEQGFAERMNSLPKFVASQTLETSEWNATFLKGDVVEEVKKLKQNDHNMLVYGSAMLVQTLLDHDLVDELHLIICPLVLGEGKRLFKEGQTQKKFSLGISKDTATGVVISSYVAAEI</sequence>
<proteinExistence type="predicted"/>
<evidence type="ECO:0000313" key="3">
    <source>
        <dbReference type="Proteomes" id="UP001172055"/>
    </source>
</evidence>
<comment type="caution">
    <text evidence="2">The sequence shown here is derived from an EMBL/GenBank/DDBJ whole genome shotgun (WGS) entry which is preliminary data.</text>
</comment>
<dbReference type="Proteomes" id="UP001172055">
    <property type="component" value="Unassembled WGS sequence"/>
</dbReference>
<dbReference type="Pfam" id="PF01872">
    <property type="entry name" value="RibD_C"/>
    <property type="match status" value="1"/>
</dbReference>
<keyword evidence="3" id="KW-1185">Reference proteome</keyword>
<evidence type="ECO:0000259" key="1">
    <source>
        <dbReference type="Pfam" id="PF01872"/>
    </source>
</evidence>
<dbReference type="RefSeq" id="WP_301723937.1">
    <property type="nucleotide sequence ID" value="NZ_JAUJWV010000001.1"/>
</dbReference>
<dbReference type="PANTHER" id="PTHR38011">
    <property type="entry name" value="DIHYDROFOLATE REDUCTASE FAMILY PROTEIN (AFU_ORTHOLOGUE AFUA_8G06820)"/>
    <property type="match status" value="1"/>
</dbReference>
<dbReference type="SUPFAM" id="SSF53597">
    <property type="entry name" value="Dihydrofolate reductase-like"/>
    <property type="match status" value="1"/>
</dbReference>
<dbReference type="Gene3D" id="3.40.430.10">
    <property type="entry name" value="Dihydrofolate Reductase, subunit A"/>
    <property type="match status" value="1"/>
</dbReference>
<reference evidence="2 3" key="1">
    <citation type="submission" date="2023-06" db="EMBL/GenBank/DDBJ databases">
        <title>Novel species in genus Planococcus.</title>
        <authorList>
            <person name="Ning S."/>
        </authorList>
    </citation>
    <scope>NUCLEOTIDE SEQUENCE [LARGE SCALE GENOMIC DNA]</scope>
    <source>
        <strain evidence="2 3">N028</strain>
    </source>
</reference>
<dbReference type="InterPro" id="IPR050765">
    <property type="entry name" value="Riboflavin_Biosynth_HTPR"/>
</dbReference>